<accession>A0A076EZT6</accession>
<gene>
    <name evidence="2" type="ORF">EP51_45550</name>
</gene>
<proteinExistence type="predicted"/>
<sequence>MYWYGSDPGGWGYALMIIGMVLFWGLLITGVVMLVRYVGREASSPTHPPILHTAEQVLAERFARGELDETEYRSRLATLRGQAPQ</sequence>
<reference evidence="2 3" key="1">
    <citation type="submission" date="2014-07" db="EMBL/GenBank/DDBJ databases">
        <title>Genome Sequence of Rhodococcus opacus Strain R7, a Biodegrader of Mono- and Polycyclic Aromatic Hydrocarbons.</title>
        <authorList>
            <person name="Di Gennaro P."/>
            <person name="Zampolli J."/>
            <person name="Presti I."/>
            <person name="Cappelletti M."/>
            <person name="D'Ursi P."/>
            <person name="Orro A."/>
            <person name="Mezzelani A."/>
            <person name="Milanesi L."/>
        </authorList>
    </citation>
    <scope>NUCLEOTIDE SEQUENCE [LARGE SCALE GENOMIC DNA]</scope>
    <source>
        <strain evidence="2 3">R7</strain>
        <plasmid evidence="2">pPDG3</plasmid>
    </source>
</reference>
<keyword evidence="1" id="KW-0472">Membrane</keyword>
<evidence type="ECO:0008006" key="4">
    <source>
        <dbReference type="Google" id="ProtNLM"/>
    </source>
</evidence>
<keyword evidence="2" id="KW-0614">Plasmid</keyword>
<evidence type="ECO:0000313" key="2">
    <source>
        <dbReference type="EMBL" id="AII11296.1"/>
    </source>
</evidence>
<organism evidence="2 3">
    <name type="scientific">Rhodococcus opacus</name>
    <name type="common">Nocardia opaca</name>
    <dbReference type="NCBI Taxonomy" id="37919"/>
    <lineage>
        <taxon>Bacteria</taxon>
        <taxon>Bacillati</taxon>
        <taxon>Actinomycetota</taxon>
        <taxon>Actinomycetes</taxon>
        <taxon>Mycobacteriales</taxon>
        <taxon>Nocardiaceae</taxon>
        <taxon>Rhodococcus</taxon>
    </lineage>
</organism>
<feature type="transmembrane region" description="Helical" evidence="1">
    <location>
        <begin position="12"/>
        <end position="35"/>
    </location>
</feature>
<keyword evidence="1" id="KW-1133">Transmembrane helix</keyword>
<dbReference type="AlphaFoldDB" id="A0A076EZT6"/>
<evidence type="ECO:0000256" key="1">
    <source>
        <dbReference type="SAM" id="Phobius"/>
    </source>
</evidence>
<name>A0A076EZT6_RHOOP</name>
<protein>
    <recommendedName>
        <fullName evidence="4">SHOCT domain-containing protein</fullName>
    </recommendedName>
</protein>
<dbReference type="EMBL" id="CP008950">
    <property type="protein sequence ID" value="AII11296.1"/>
    <property type="molecule type" value="Genomic_DNA"/>
</dbReference>
<dbReference type="RefSeq" id="WP_128644059.1">
    <property type="nucleotide sequence ID" value="NZ_CP008950.1"/>
</dbReference>
<geneLocation type="plasmid" evidence="2 3">
    <name>pPDG3</name>
</geneLocation>
<keyword evidence="1" id="KW-0812">Transmembrane</keyword>
<evidence type="ECO:0000313" key="3">
    <source>
        <dbReference type="Proteomes" id="UP000028488"/>
    </source>
</evidence>
<dbReference type="Proteomes" id="UP000028488">
    <property type="component" value="Plasmid pPDG3"/>
</dbReference>